<evidence type="ECO:0000313" key="2">
    <source>
        <dbReference type="EMBL" id="KAH1174197.1"/>
    </source>
</evidence>
<comment type="caution">
    <text evidence="2">The sequence shown here is derived from an EMBL/GenBank/DDBJ whole genome shotgun (WGS) entry which is preliminary data.</text>
</comment>
<proteinExistence type="predicted"/>
<sequence>MPAAAPLTWLTAQKPAGAESPWPGGTVPAVPACLVRAEGLTQEEPRLPTTNPRRSELEPRVACGAPVLQSRGCATHQAPRAGQRKRQKYTSFTWRSAEPGRWELGQGKGPPTPQLASRFLPPPASSSGS</sequence>
<dbReference type="AlphaFoldDB" id="A0A9D3X7D2"/>
<feature type="region of interest" description="Disordered" evidence="1">
    <location>
        <begin position="74"/>
        <end position="129"/>
    </location>
</feature>
<evidence type="ECO:0000313" key="3">
    <source>
        <dbReference type="Proteomes" id="UP000827986"/>
    </source>
</evidence>
<evidence type="ECO:0000256" key="1">
    <source>
        <dbReference type="SAM" id="MobiDB-lite"/>
    </source>
</evidence>
<accession>A0A9D3X7D2</accession>
<name>A0A9D3X7D2_9SAUR</name>
<organism evidence="2 3">
    <name type="scientific">Mauremys mutica</name>
    <name type="common">yellowpond turtle</name>
    <dbReference type="NCBI Taxonomy" id="74926"/>
    <lineage>
        <taxon>Eukaryota</taxon>
        <taxon>Metazoa</taxon>
        <taxon>Chordata</taxon>
        <taxon>Craniata</taxon>
        <taxon>Vertebrata</taxon>
        <taxon>Euteleostomi</taxon>
        <taxon>Archelosauria</taxon>
        <taxon>Testudinata</taxon>
        <taxon>Testudines</taxon>
        <taxon>Cryptodira</taxon>
        <taxon>Durocryptodira</taxon>
        <taxon>Testudinoidea</taxon>
        <taxon>Geoemydidae</taxon>
        <taxon>Geoemydinae</taxon>
        <taxon>Mauremys</taxon>
    </lineage>
</organism>
<reference evidence="2" key="1">
    <citation type="submission" date="2021-09" db="EMBL/GenBank/DDBJ databases">
        <title>The genome of Mauremys mutica provides insights into the evolution of semi-aquatic lifestyle.</title>
        <authorList>
            <person name="Gong S."/>
            <person name="Gao Y."/>
        </authorList>
    </citation>
    <scope>NUCLEOTIDE SEQUENCE</scope>
    <source>
        <strain evidence="2">MM-2020</strain>
        <tissue evidence="2">Muscle</tissue>
    </source>
</reference>
<protein>
    <submittedName>
        <fullName evidence="2">Uncharacterized protein</fullName>
    </submittedName>
</protein>
<dbReference type="EMBL" id="JAHDVG010000480">
    <property type="protein sequence ID" value="KAH1174197.1"/>
    <property type="molecule type" value="Genomic_DNA"/>
</dbReference>
<keyword evidence="3" id="KW-1185">Reference proteome</keyword>
<feature type="compositionally biased region" description="Pro residues" evidence="1">
    <location>
        <begin position="120"/>
        <end position="129"/>
    </location>
</feature>
<gene>
    <name evidence="2" type="ORF">KIL84_002341</name>
</gene>
<dbReference type="Proteomes" id="UP000827986">
    <property type="component" value="Unassembled WGS sequence"/>
</dbReference>